<accession>A0A0S2PJK8</accession>
<dbReference type="AlphaFoldDB" id="A0A0S2PJK8"/>
<evidence type="ECO:0000313" key="1">
    <source>
        <dbReference type="EMBL" id="ALP00637.1"/>
    </source>
</evidence>
<dbReference type="EMBL" id="KT337313">
    <property type="protein sequence ID" value="ALP00637.1"/>
    <property type="molecule type" value="Genomic_DNA"/>
</dbReference>
<name>A0A0S2PJK8_POPTN</name>
<reference evidence="1" key="1">
    <citation type="journal article" date="2016" name="PLoS ONE">
        <title>Genome Sequences of Populus tremula Chloroplast and Mitochondrion: Implications for Holistic Poplar Breeding.</title>
        <authorList>
            <person name="Kersten B."/>
            <person name="Faivre Rampant P."/>
            <person name="Mader M."/>
            <person name="Le Paslier M.C."/>
            <person name="Bounon R."/>
            <person name="Berard A."/>
            <person name="Vettori C."/>
            <person name="Schroeder H."/>
            <person name="Leple J.C."/>
            <person name="Fladung M."/>
        </authorList>
    </citation>
    <scope>NUCLEOTIDE SEQUENCE</scope>
</reference>
<keyword evidence="1" id="KW-0496">Mitochondrion</keyword>
<organism evidence="1">
    <name type="scientific">Populus tremula</name>
    <name type="common">European aspen</name>
    <dbReference type="NCBI Taxonomy" id="113636"/>
    <lineage>
        <taxon>Eukaryota</taxon>
        <taxon>Viridiplantae</taxon>
        <taxon>Streptophyta</taxon>
        <taxon>Embryophyta</taxon>
        <taxon>Tracheophyta</taxon>
        <taxon>Spermatophyta</taxon>
        <taxon>Magnoliopsida</taxon>
        <taxon>eudicotyledons</taxon>
        <taxon>Gunneridae</taxon>
        <taxon>Pentapetalae</taxon>
        <taxon>rosids</taxon>
        <taxon>fabids</taxon>
        <taxon>Malpighiales</taxon>
        <taxon>Salicaceae</taxon>
        <taxon>Saliceae</taxon>
        <taxon>Populus</taxon>
    </lineage>
</organism>
<protein>
    <submittedName>
        <fullName evidence="1">Uncharacterized protein</fullName>
    </submittedName>
</protein>
<sequence length="143" mass="15659">MHGTGSSPGERRIGSIFISSFLFTENIKSIVRIKLAFKFQVGSCRVSLLHKIKRRGKGFQTNITSITGVYALPADSMSPVLILVGKPPRSISIVGSLEWAWLSPWLLDRAGDMGFVDKRPVTHSIPSVIPAKVNPVTPVTKIF</sequence>
<proteinExistence type="predicted"/>
<geneLocation type="mitochondrion" evidence="1"/>